<evidence type="ECO:0000259" key="2">
    <source>
        <dbReference type="Pfam" id="PF20237"/>
    </source>
</evidence>
<evidence type="ECO:0000313" key="4">
    <source>
        <dbReference type="Proteomes" id="UP001175353"/>
    </source>
</evidence>
<dbReference type="InterPro" id="IPR046529">
    <property type="entry name" value="DUF6594"/>
</dbReference>
<name>A0AAN6KVG1_9PEZI</name>
<sequence>MSEKADQPPLSSSVSAYMNATPSSYDLEAADRDSHRDFTVEHNAVGYALIANFQSSDRDFLQYRGFLHLHSRVLSALQADIGYLEAELDSMDEWDINCGIERRLACLRDKKRDNLQSRMEAMPDAYTAVFDRTRPDVMLELRTKLVQYDEMLLKTREVYALQRPAQSDYNSVRNWFDAQKPVVRGELDFIQRKEDLITLRDGRESASFDEFVERCLHALDKLLSSWCRCQIIKRIFITEEMRHKTNNLRIYYYAPQRVDTLVNLIITAVIFTLLVVPVVLMYEMAQVGGTASPLESIGILTVSTLLFGLAMSALTTAKRQELFAASAAYCAVLVVFVSNFGGQQVKTQVAST</sequence>
<reference evidence="3" key="1">
    <citation type="submission" date="2023-06" db="EMBL/GenBank/DDBJ databases">
        <title>Black Yeasts Isolated from many extreme environments.</title>
        <authorList>
            <person name="Coleine C."/>
            <person name="Stajich J.E."/>
            <person name="Selbmann L."/>
        </authorList>
    </citation>
    <scope>NUCLEOTIDE SEQUENCE</scope>
    <source>
        <strain evidence="3">CCFEE 5200</strain>
    </source>
</reference>
<organism evidence="3 4">
    <name type="scientific">Friedmanniomyces endolithicus</name>
    <dbReference type="NCBI Taxonomy" id="329885"/>
    <lineage>
        <taxon>Eukaryota</taxon>
        <taxon>Fungi</taxon>
        <taxon>Dikarya</taxon>
        <taxon>Ascomycota</taxon>
        <taxon>Pezizomycotina</taxon>
        <taxon>Dothideomycetes</taxon>
        <taxon>Dothideomycetidae</taxon>
        <taxon>Mycosphaerellales</taxon>
        <taxon>Teratosphaeriaceae</taxon>
        <taxon>Friedmanniomyces</taxon>
    </lineage>
</organism>
<dbReference type="PANTHER" id="PTHR34502:SF3">
    <property type="entry name" value="DUF6594 DOMAIN-CONTAINING PROTEIN"/>
    <property type="match status" value="1"/>
</dbReference>
<comment type="caution">
    <text evidence="3">The sequence shown here is derived from an EMBL/GenBank/DDBJ whole genome shotgun (WGS) entry which is preliminary data.</text>
</comment>
<evidence type="ECO:0000313" key="3">
    <source>
        <dbReference type="EMBL" id="KAK1003500.1"/>
    </source>
</evidence>
<protein>
    <recommendedName>
        <fullName evidence="2">DUF6594 domain-containing protein</fullName>
    </recommendedName>
</protein>
<feature type="transmembrane region" description="Helical" evidence="1">
    <location>
        <begin position="261"/>
        <end position="282"/>
    </location>
</feature>
<dbReference type="EMBL" id="JAUJLE010000028">
    <property type="protein sequence ID" value="KAK1003500.1"/>
    <property type="molecule type" value="Genomic_DNA"/>
</dbReference>
<accession>A0AAN6KVG1</accession>
<dbReference type="Proteomes" id="UP001175353">
    <property type="component" value="Unassembled WGS sequence"/>
</dbReference>
<keyword evidence="1" id="KW-0472">Membrane</keyword>
<proteinExistence type="predicted"/>
<dbReference type="PANTHER" id="PTHR34502">
    <property type="entry name" value="DUF6594 DOMAIN-CONTAINING PROTEIN-RELATED"/>
    <property type="match status" value="1"/>
</dbReference>
<feature type="transmembrane region" description="Helical" evidence="1">
    <location>
        <begin position="294"/>
        <end position="315"/>
    </location>
</feature>
<keyword evidence="1" id="KW-0812">Transmembrane</keyword>
<evidence type="ECO:0000256" key="1">
    <source>
        <dbReference type="SAM" id="Phobius"/>
    </source>
</evidence>
<keyword evidence="1" id="KW-1133">Transmembrane helix</keyword>
<keyword evidence="4" id="KW-1185">Reference proteome</keyword>
<dbReference type="Pfam" id="PF20237">
    <property type="entry name" value="DUF6594"/>
    <property type="match status" value="1"/>
</dbReference>
<dbReference type="AlphaFoldDB" id="A0AAN6KVG1"/>
<feature type="domain" description="DUF6594" evidence="2">
    <location>
        <begin position="47"/>
        <end position="334"/>
    </location>
</feature>
<feature type="transmembrane region" description="Helical" evidence="1">
    <location>
        <begin position="322"/>
        <end position="342"/>
    </location>
</feature>
<gene>
    <name evidence="3" type="ORF">LTR91_004726</name>
</gene>